<comment type="similarity">
    <text evidence="2">Belongs to the L6 tetraspanin family.</text>
</comment>
<evidence type="ECO:0000256" key="1">
    <source>
        <dbReference type="ARBA" id="ARBA00004141"/>
    </source>
</evidence>
<keyword evidence="3 6" id="KW-0812">Transmembrane</keyword>
<evidence type="ECO:0000313" key="7">
    <source>
        <dbReference type="EMBL" id="KAG9281530.1"/>
    </source>
</evidence>
<evidence type="ECO:0000256" key="5">
    <source>
        <dbReference type="ARBA" id="ARBA00023136"/>
    </source>
</evidence>
<feature type="transmembrane region" description="Helical" evidence="6">
    <location>
        <begin position="50"/>
        <end position="68"/>
    </location>
</feature>
<sequence length="196" mass="20738">MCTGNCSLCIAVTLYPLVFVSVLCNILLFFPGWSTESIRNGTITEEVKCMGGGIGGGLMVLTAALFIQKTGEQGSCGNRCGMCVSIIFAIIGVIGAIFSFAVAIVGLIRGLDCKHLNLQKREECTNLENMAEFNVTLFSILLVTSILQFFLCGAQMINGLLGCLCGTCTQERPIMPVPIAAPAASTGQIVVVTTRI</sequence>
<keyword evidence="5 6" id="KW-0472">Membrane</keyword>
<evidence type="ECO:0000256" key="4">
    <source>
        <dbReference type="ARBA" id="ARBA00022989"/>
    </source>
</evidence>
<accession>A0A8T2MD36</accession>
<feature type="transmembrane region" description="Helical" evidence="6">
    <location>
        <begin position="80"/>
        <end position="108"/>
    </location>
</feature>
<dbReference type="PANTHER" id="PTHR14198">
    <property type="entry name" value="TRANSMEMBRANE 4 L6 FAMILY MEMBER 1-RELATED"/>
    <property type="match status" value="1"/>
</dbReference>
<comment type="subcellular location">
    <subcellularLocation>
        <location evidence="1">Membrane</location>
        <topology evidence="1">Multi-pass membrane protein</topology>
    </subcellularLocation>
</comment>
<organism evidence="7 8">
    <name type="scientific">Astyanax mexicanus</name>
    <name type="common">Blind cave fish</name>
    <name type="synonym">Astyanax fasciatus mexicanus</name>
    <dbReference type="NCBI Taxonomy" id="7994"/>
    <lineage>
        <taxon>Eukaryota</taxon>
        <taxon>Metazoa</taxon>
        <taxon>Chordata</taxon>
        <taxon>Craniata</taxon>
        <taxon>Vertebrata</taxon>
        <taxon>Euteleostomi</taxon>
        <taxon>Actinopterygii</taxon>
        <taxon>Neopterygii</taxon>
        <taxon>Teleostei</taxon>
        <taxon>Ostariophysi</taxon>
        <taxon>Characiformes</taxon>
        <taxon>Characoidei</taxon>
        <taxon>Acestrorhamphidae</taxon>
        <taxon>Acestrorhamphinae</taxon>
        <taxon>Astyanax</taxon>
    </lineage>
</organism>
<dbReference type="Pfam" id="PF05805">
    <property type="entry name" value="L6_membrane"/>
    <property type="match status" value="2"/>
</dbReference>
<feature type="transmembrane region" description="Helical" evidence="6">
    <location>
        <begin position="135"/>
        <end position="154"/>
    </location>
</feature>
<dbReference type="EMBL" id="JAICCE010000001">
    <property type="protein sequence ID" value="KAG9281530.1"/>
    <property type="molecule type" value="Genomic_DNA"/>
</dbReference>
<protein>
    <submittedName>
        <fullName evidence="7">Transmembrane 4 L6 family member 5-like</fullName>
    </submittedName>
</protein>
<name>A0A8T2MD36_ASTMX</name>
<evidence type="ECO:0000256" key="3">
    <source>
        <dbReference type="ARBA" id="ARBA00022692"/>
    </source>
</evidence>
<dbReference type="OrthoDB" id="9937421at2759"/>
<keyword evidence="4 6" id="KW-1133">Transmembrane helix</keyword>
<dbReference type="AlphaFoldDB" id="A0A8T2MD36"/>
<evidence type="ECO:0000256" key="2">
    <source>
        <dbReference type="ARBA" id="ARBA00006193"/>
    </source>
</evidence>
<reference evidence="7 8" key="1">
    <citation type="submission" date="2021-07" db="EMBL/GenBank/DDBJ databases">
        <authorList>
            <person name="Imarazene B."/>
            <person name="Zahm M."/>
            <person name="Klopp C."/>
            <person name="Cabau C."/>
            <person name="Beille S."/>
            <person name="Jouanno E."/>
            <person name="Castinel A."/>
            <person name="Lluch J."/>
            <person name="Gil L."/>
            <person name="Kuchtly C."/>
            <person name="Lopez Roques C."/>
            <person name="Donnadieu C."/>
            <person name="Parrinello H."/>
            <person name="Journot L."/>
            <person name="Du K."/>
            <person name="Schartl M."/>
            <person name="Retaux S."/>
            <person name="Guiguen Y."/>
        </authorList>
    </citation>
    <scope>NUCLEOTIDE SEQUENCE [LARGE SCALE GENOMIC DNA]</scope>
    <source>
        <strain evidence="7">Pach_M1</strain>
        <tissue evidence="7">Testis</tissue>
    </source>
</reference>
<evidence type="ECO:0000256" key="6">
    <source>
        <dbReference type="SAM" id="Phobius"/>
    </source>
</evidence>
<proteinExistence type="inferred from homology"/>
<dbReference type="GO" id="GO:0016020">
    <property type="term" value="C:membrane"/>
    <property type="evidence" value="ECO:0007669"/>
    <property type="project" value="UniProtKB-SubCell"/>
</dbReference>
<gene>
    <name evidence="7" type="primary">TM4SF4</name>
    <name evidence="7" type="ORF">AMEX_G47</name>
</gene>
<feature type="transmembrane region" description="Helical" evidence="6">
    <location>
        <begin position="7"/>
        <end position="30"/>
    </location>
</feature>
<evidence type="ECO:0000313" key="8">
    <source>
        <dbReference type="Proteomes" id="UP000752171"/>
    </source>
</evidence>
<dbReference type="Proteomes" id="UP000752171">
    <property type="component" value="Unassembled WGS sequence"/>
</dbReference>
<comment type="caution">
    <text evidence="7">The sequence shown here is derived from an EMBL/GenBank/DDBJ whole genome shotgun (WGS) entry which is preliminary data.</text>
</comment>
<dbReference type="InterPro" id="IPR008661">
    <property type="entry name" value="L6_membrane"/>
</dbReference>
<dbReference type="PANTHER" id="PTHR14198:SF23">
    <property type="entry name" value="SI:CH211-137I24.10"/>
    <property type="match status" value="1"/>
</dbReference>